<evidence type="ECO:0000256" key="4">
    <source>
        <dbReference type="ARBA" id="ARBA00017959"/>
    </source>
</evidence>
<dbReference type="Gene3D" id="2.40.30.130">
    <property type="match status" value="1"/>
</dbReference>
<gene>
    <name evidence="13" type="ORF">UFOPK2754_01487</name>
</gene>
<dbReference type="GO" id="GO:0005524">
    <property type="term" value="F:ATP binding"/>
    <property type="evidence" value="ECO:0007669"/>
    <property type="project" value="UniProtKB-KW"/>
</dbReference>
<evidence type="ECO:0000256" key="11">
    <source>
        <dbReference type="ARBA" id="ARBA00023146"/>
    </source>
</evidence>
<dbReference type="Gene3D" id="3.30.980.10">
    <property type="entry name" value="Threonyl-trna Synthetase, Chain A, domain 2"/>
    <property type="match status" value="1"/>
</dbReference>
<evidence type="ECO:0000256" key="1">
    <source>
        <dbReference type="ARBA" id="ARBA00001947"/>
    </source>
</evidence>
<dbReference type="Pfam" id="PF07973">
    <property type="entry name" value="tRNA_SAD"/>
    <property type="match status" value="1"/>
</dbReference>
<feature type="domain" description="Alanyl-transfer RNA synthetases family profile" evidence="12">
    <location>
        <begin position="1"/>
        <end position="694"/>
    </location>
</feature>
<dbReference type="FunFam" id="3.30.930.10:FF:000004">
    <property type="entry name" value="Alanine--tRNA ligase"/>
    <property type="match status" value="1"/>
</dbReference>
<evidence type="ECO:0000313" key="13">
    <source>
        <dbReference type="EMBL" id="CAB4745622.1"/>
    </source>
</evidence>
<dbReference type="InterPro" id="IPR012947">
    <property type="entry name" value="tRNA_SAD"/>
</dbReference>
<evidence type="ECO:0000259" key="12">
    <source>
        <dbReference type="PROSITE" id="PS50860"/>
    </source>
</evidence>
<dbReference type="GO" id="GO:0005829">
    <property type="term" value="C:cytosol"/>
    <property type="evidence" value="ECO:0007669"/>
    <property type="project" value="TreeGrafter"/>
</dbReference>
<dbReference type="PRINTS" id="PR00980">
    <property type="entry name" value="TRNASYNTHALA"/>
</dbReference>
<comment type="cofactor">
    <cofactor evidence="1">
        <name>Zn(2+)</name>
        <dbReference type="ChEBI" id="CHEBI:29105"/>
    </cofactor>
</comment>
<dbReference type="FunFam" id="3.30.980.10:FF:000004">
    <property type="entry name" value="Alanine--tRNA ligase, cytoplasmic"/>
    <property type="match status" value="1"/>
</dbReference>
<evidence type="ECO:0000256" key="10">
    <source>
        <dbReference type="ARBA" id="ARBA00022917"/>
    </source>
</evidence>
<dbReference type="Gene3D" id="3.30.54.20">
    <property type="match status" value="1"/>
</dbReference>
<dbReference type="InterPro" id="IPR018163">
    <property type="entry name" value="Thr/Ala-tRNA-synth_IIc_edit"/>
</dbReference>
<organism evidence="13">
    <name type="scientific">freshwater metagenome</name>
    <dbReference type="NCBI Taxonomy" id="449393"/>
    <lineage>
        <taxon>unclassified sequences</taxon>
        <taxon>metagenomes</taxon>
        <taxon>ecological metagenomes</taxon>
    </lineage>
</organism>
<accession>A0A6J6TDZ5</accession>
<dbReference type="EC" id="6.1.1.7" evidence="3"/>
<dbReference type="InterPro" id="IPR050058">
    <property type="entry name" value="Ala-tRNA_ligase"/>
</dbReference>
<dbReference type="SUPFAM" id="SSF101353">
    <property type="entry name" value="Putative anticodon-binding domain of alanyl-tRNA synthetase (AlaRS)"/>
    <property type="match status" value="1"/>
</dbReference>
<dbReference type="CDD" id="cd00673">
    <property type="entry name" value="AlaRS_core"/>
    <property type="match status" value="1"/>
</dbReference>
<evidence type="ECO:0000256" key="6">
    <source>
        <dbReference type="ARBA" id="ARBA00022598"/>
    </source>
</evidence>
<evidence type="ECO:0000256" key="9">
    <source>
        <dbReference type="ARBA" id="ARBA00022884"/>
    </source>
</evidence>
<dbReference type="InterPro" id="IPR002318">
    <property type="entry name" value="Ala-tRNA-lgiase_IIc"/>
</dbReference>
<evidence type="ECO:0000256" key="5">
    <source>
        <dbReference type="ARBA" id="ARBA00022555"/>
    </source>
</evidence>
<dbReference type="NCBIfam" id="TIGR00344">
    <property type="entry name" value="alaS"/>
    <property type="match status" value="1"/>
</dbReference>
<sequence length="854" mass="93044">MNANELRRAFTDFFAERGHTRVDSASLIPHDPTLLFTVAGMVPFKPYFVGEETPPYLRAVTVQKCVRAGGKHNDLDQIGRTSRHLTFFEMMGNFSFGDYFKSVAIPYAWEFVTGTLRLDPSRLWVTVHVSDDDAAAIWRDVVGVPPERIQRLDEDNYWRMADTGPCGPCSEIFWDKGPQYGADGGPAFGGAERFVELWNLVFMQFEQFADGSSVALPKPSIDTGAGLERILSVMQGVDSVWDTDEFQRLLAVASRLAARPYGIDERADVSMRILADHARSTTFLVNDGVFPSNEDRGYVLRRIMRRAIRHAYLLGIDELVLPVLVDAVVDIMGTDYPALAKNHSFVRDVAAREEERFRRTLKTGSTMLDVQLADLPAGGTLPGDVAFQLHDTYGFPLEVTEEVVAERGLVVDRAGFDEAMARQRKMARDARKVAGSDESLEPYVAIADALGATDFVGREQFSIQARVLYATDDSVVLDRTPFYAESGGQVGDIGVLEAAGTRARVIDTNYAVPGIVRHRIELLEGHFEQGQDITASIDEARRDAIRRNHTGTHLLQWALGRVLGQHVKQQGSYVTPDRLRFDFSHYEPLTLEQIAQVEDLANGEVLDNAPVRHYETTKEHAENLGAIAFFGDKYGDIVRVLEAGANSIELCGGTHVRALGDIGPIKIVSEGSIGANLRRIEAVSGFAPIERLRAEEQKLRRAAELVGVPVDELVTGIEKRLGELKDLQAELKSMRRQVAVSFAGALAAGAVDGIVAARRDDMARDDLRDLGMAVRDQSGVRGVVLGSAPDGGGAALIVAVTKDSGLHAGELLGLATKLIQGGGGKDPLLAVAGGKNGAGVDDAIGVIRDAMGAR</sequence>
<dbReference type="EMBL" id="CAEZYR010000049">
    <property type="protein sequence ID" value="CAB4745622.1"/>
    <property type="molecule type" value="Genomic_DNA"/>
</dbReference>
<dbReference type="InterPro" id="IPR023033">
    <property type="entry name" value="Ala_tRNA_ligase_euk/bac"/>
</dbReference>
<proteinExistence type="inferred from homology"/>
<dbReference type="AlphaFoldDB" id="A0A6J6TDZ5"/>
<dbReference type="GO" id="GO:0006419">
    <property type="term" value="P:alanyl-tRNA aminoacylation"/>
    <property type="evidence" value="ECO:0007669"/>
    <property type="project" value="InterPro"/>
</dbReference>
<dbReference type="InterPro" id="IPR018164">
    <property type="entry name" value="Ala-tRNA-synth_IIc_N"/>
</dbReference>
<keyword evidence="5" id="KW-0820">tRNA-binding</keyword>
<keyword evidence="6" id="KW-0436">Ligase</keyword>
<name>A0A6J6TDZ5_9ZZZZ</name>
<evidence type="ECO:0000256" key="7">
    <source>
        <dbReference type="ARBA" id="ARBA00022741"/>
    </source>
</evidence>
<dbReference type="Pfam" id="PF01411">
    <property type="entry name" value="tRNA-synt_2c"/>
    <property type="match status" value="1"/>
</dbReference>
<reference evidence="13" key="1">
    <citation type="submission" date="2020-05" db="EMBL/GenBank/DDBJ databases">
        <authorList>
            <person name="Chiriac C."/>
            <person name="Salcher M."/>
            <person name="Ghai R."/>
            <person name="Kavagutti S V."/>
        </authorList>
    </citation>
    <scope>NUCLEOTIDE SEQUENCE</scope>
</reference>
<dbReference type="InterPro" id="IPR018165">
    <property type="entry name" value="Ala-tRNA-synth_IIc_core"/>
</dbReference>
<dbReference type="InterPro" id="IPR009000">
    <property type="entry name" value="Transl_B-barrel_sf"/>
</dbReference>
<evidence type="ECO:0000256" key="8">
    <source>
        <dbReference type="ARBA" id="ARBA00022840"/>
    </source>
</evidence>
<dbReference type="SUPFAM" id="SSF55186">
    <property type="entry name" value="ThrRS/AlaRS common domain"/>
    <property type="match status" value="1"/>
</dbReference>
<dbReference type="InterPro" id="IPR018162">
    <property type="entry name" value="Ala-tRNA-ligase_IIc_anticod-bd"/>
</dbReference>
<dbReference type="SUPFAM" id="SSF50447">
    <property type="entry name" value="Translation proteins"/>
    <property type="match status" value="1"/>
</dbReference>
<dbReference type="PANTHER" id="PTHR11777:SF9">
    <property type="entry name" value="ALANINE--TRNA LIGASE, CYTOPLASMIC"/>
    <property type="match status" value="1"/>
</dbReference>
<dbReference type="GO" id="GO:0002161">
    <property type="term" value="F:aminoacyl-tRNA deacylase activity"/>
    <property type="evidence" value="ECO:0007669"/>
    <property type="project" value="TreeGrafter"/>
</dbReference>
<keyword evidence="7" id="KW-0547">Nucleotide-binding</keyword>
<keyword evidence="10" id="KW-0648">Protein biosynthesis</keyword>
<dbReference type="PANTHER" id="PTHR11777">
    <property type="entry name" value="ALANYL-TRNA SYNTHETASE"/>
    <property type="match status" value="1"/>
</dbReference>
<protein>
    <recommendedName>
        <fullName evidence="4">Alanine--tRNA ligase</fullName>
        <ecNumber evidence="3">6.1.1.7</ecNumber>
    </recommendedName>
</protein>
<dbReference type="InterPro" id="IPR045864">
    <property type="entry name" value="aa-tRNA-synth_II/BPL/LPL"/>
</dbReference>
<keyword evidence="9" id="KW-0694">RNA-binding</keyword>
<dbReference type="Gene3D" id="3.10.310.40">
    <property type="match status" value="1"/>
</dbReference>
<evidence type="ECO:0000256" key="3">
    <source>
        <dbReference type="ARBA" id="ARBA00013168"/>
    </source>
</evidence>
<dbReference type="HAMAP" id="MF_00036_B">
    <property type="entry name" value="Ala_tRNA_synth_B"/>
    <property type="match status" value="1"/>
</dbReference>
<dbReference type="SUPFAM" id="SSF55681">
    <property type="entry name" value="Class II aaRS and biotin synthetases"/>
    <property type="match status" value="1"/>
</dbReference>
<dbReference type="SMART" id="SM00863">
    <property type="entry name" value="tRNA_SAD"/>
    <property type="match status" value="1"/>
</dbReference>
<evidence type="ECO:0000256" key="2">
    <source>
        <dbReference type="ARBA" id="ARBA00008226"/>
    </source>
</evidence>
<dbReference type="PROSITE" id="PS50860">
    <property type="entry name" value="AA_TRNA_LIGASE_II_ALA"/>
    <property type="match status" value="1"/>
</dbReference>
<dbReference type="Gene3D" id="3.30.930.10">
    <property type="entry name" value="Bira Bifunctional Protein, Domain 2"/>
    <property type="match status" value="1"/>
</dbReference>
<dbReference type="GO" id="GO:0004813">
    <property type="term" value="F:alanine-tRNA ligase activity"/>
    <property type="evidence" value="ECO:0007669"/>
    <property type="project" value="UniProtKB-EC"/>
</dbReference>
<comment type="similarity">
    <text evidence="2">Belongs to the class-II aminoacyl-tRNA synthetase family.</text>
</comment>
<keyword evidence="8" id="KW-0067">ATP-binding</keyword>
<dbReference type="Gene3D" id="6.10.250.550">
    <property type="match status" value="1"/>
</dbReference>
<dbReference type="GO" id="GO:0000049">
    <property type="term" value="F:tRNA binding"/>
    <property type="evidence" value="ECO:0007669"/>
    <property type="project" value="UniProtKB-KW"/>
</dbReference>
<keyword evidence="11" id="KW-0030">Aminoacyl-tRNA synthetase</keyword>